<evidence type="ECO:0000259" key="9">
    <source>
        <dbReference type="Pfam" id="PF01061"/>
    </source>
</evidence>
<organism evidence="10 11">
    <name type="scientific">Phytophthora fragariae</name>
    <dbReference type="NCBI Taxonomy" id="53985"/>
    <lineage>
        <taxon>Eukaryota</taxon>
        <taxon>Sar</taxon>
        <taxon>Stramenopiles</taxon>
        <taxon>Oomycota</taxon>
        <taxon>Peronosporomycetes</taxon>
        <taxon>Peronosporales</taxon>
        <taxon>Peronosporaceae</taxon>
        <taxon>Phytophthora</taxon>
    </lineage>
</organism>
<keyword evidence="2" id="KW-0813">Transport</keyword>
<dbReference type="GO" id="GO:0016887">
    <property type="term" value="F:ATP hydrolysis activity"/>
    <property type="evidence" value="ECO:0007669"/>
    <property type="project" value="InterPro"/>
</dbReference>
<evidence type="ECO:0000313" key="11">
    <source>
        <dbReference type="Proteomes" id="UP000441208"/>
    </source>
</evidence>
<evidence type="ECO:0008006" key="12">
    <source>
        <dbReference type="Google" id="ProtNLM"/>
    </source>
</evidence>
<protein>
    <recommendedName>
        <fullName evidence="12">ABC transporter domain-containing protein</fullName>
    </recommendedName>
</protein>
<dbReference type="Pfam" id="PF00005">
    <property type="entry name" value="ABC_tran"/>
    <property type="match status" value="1"/>
</dbReference>
<evidence type="ECO:0000256" key="1">
    <source>
        <dbReference type="ARBA" id="ARBA00004141"/>
    </source>
</evidence>
<name>A0A6A3RGV7_9STRA</name>
<evidence type="ECO:0000256" key="6">
    <source>
        <dbReference type="SAM" id="MobiDB-lite"/>
    </source>
</evidence>
<feature type="transmembrane region" description="Helical" evidence="7">
    <location>
        <begin position="614"/>
        <end position="634"/>
    </location>
</feature>
<dbReference type="GO" id="GO:0016020">
    <property type="term" value="C:membrane"/>
    <property type="evidence" value="ECO:0007669"/>
    <property type="project" value="UniProtKB-SubCell"/>
</dbReference>
<feature type="transmembrane region" description="Helical" evidence="7">
    <location>
        <begin position="263"/>
        <end position="283"/>
    </location>
</feature>
<dbReference type="GO" id="GO:0005524">
    <property type="term" value="F:ATP binding"/>
    <property type="evidence" value="ECO:0007669"/>
    <property type="project" value="InterPro"/>
</dbReference>
<evidence type="ECO:0000256" key="7">
    <source>
        <dbReference type="SAM" id="Phobius"/>
    </source>
</evidence>
<comment type="caution">
    <text evidence="10">The sequence shown here is derived from an EMBL/GenBank/DDBJ whole genome shotgun (WGS) entry which is preliminary data.</text>
</comment>
<sequence length="829" mass="94958">MAKEDKRSLLQPEAPAATEEVPQVYRSLNFRSLQEPYSNRSGDTMASHYSTLRADNLDSMLNGGLERFYKKYNHLSRKINLQLPTPESDIYKKTHEAISTGFNEHQFENAEDFKKAKSVANLARSKQNSEFGLAFIPSTMLLLNRQKLIWLRDPPLLWGKLLEALIIGLVMGMIYFNVSSKYYLRMIFFSIALFQRQAWQQITISFQLRKVFYKQRPRNFFRTTSYAIAESVVQIPVNVAVSFVLGTFFYFMSGLTRSFEKYIVFYLVLLCFQHAISAYMTMLSSLSPSITVGQALASISVSFFLLFSGNIILADLIPDYWIWMYWFSPISWALRSNMLSEFSSDRYTADEGKKFLDSFSIKQGTGYIWFGIGVLAFYYFLFTTLNGLALHFIRYEKYKGVSVKTMTDNTTSHEEVYVEVGTPSAPNGAVVKSGGLPFTPSNLCIKDLEYFVTLPSGEEKQLLRGITAHFEPGRMVALMGATGAGKTTLMDVMAGRKTGGRIVGDIIVNVEYKNSELYKSNRERTLELAEVSDDFVRHSTLNYKPIATGFWNQLGQLAKKQQLTYWRNPQYNFMRMFLFPLFAIIFGTTFYQLSVTSVKKINSHIGLIYNSMDFIGVINLMTVLEVTCAERAVFYRERMSNYYGPLPYSLSLWFAEVPYLIVVIVLFVTIEYWLVGWNDNAGDFFFFMFVFYLYTSACTYVGQWMSALMPNEKVANVAVGALSCLFNLFSGYLLPRTAMKHGYKWFQYLMPSSYSLAALVGVQFGNNQDIIAVTANNVTKQMTVSDYIANTYDFRPAKKYDFMAGLIVIWIVLQVAIYLTFKYVSHLKR</sequence>
<feature type="domain" description="ABC transporter" evidence="8">
    <location>
        <begin position="463"/>
        <end position="502"/>
    </location>
</feature>
<dbReference type="InterPro" id="IPR013525">
    <property type="entry name" value="ABC2_TM"/>
</dbReference>
<keyword evidence="5 7" id="KW-0472">Membrane</keyword>
<evidence type="ECO:0000256" key="4">
    <source>
        <dbReference type="ARBA" id="ARBA00022989"/>
    </source>
</evidence>
<dbReference type="SUPFAM" id="SSF52540">
    <property type="entry name" value="P-loop containing nucleoside triphosphate hydrolases"/>
    <property type="match status" value="2"/>
</dbReference>
<feature type="transmembrane region" description="Helical" evidence="7">
    <location>
        <begin position="714"/>
        <end position="734"/>
    </location>
</feature>
<evidence type="ECO:0000256" key="3">
    <source>
        <dbReference type="ARBA" id="ARBA00022692"/>
    </source>
</evidence>
<dbReference type="GO" id="GO:0140359">
    <property type="term" value="F:ABC-type transporter activity"/>
    <property type="evidence" value="ECO:0007669"/>
    <property type="project" value="InterPro"/>
</dbReference>
<feature type="transmembrane region" description="Helical" evidence="7">
    <location>
        <begin position="576"/>
        <end position="594"/>
    </location>
</feature>
<comment type="subcellular location">
    <subcellularLocation>
        <location evidence="1">Membrane</location>
        <topology evidence="1">Multi-pass membrane protein</topology>
    </subcellularLocation>
</comment>
<dbReference type="Gene3D" id="3.40.50.300">
    <property type="entry name" value="P-loop containing nucleotide triphosphate hydrolases"/>
    <property type="match status" value="1"/>
</dbReference>
<feature type="transmembrane region" description="Helical" evidence="7">
    <location>
        <begin position="802"/>
        <end position="821"/>
    </location>
</feature>
<gene>
    <name evidence="10" type="ORF">PF007_g18207</name>
</gene>
<feature type="transmembrane region" description="Helical" evidence="7">
    <location>
        <begin position="295"/>
        <end position="317"/>
    </location>
</feature>
<dbReference type="InterPro" id="IPR003439">
    <property type="entry name" value="ABC_transporter-like_ATP-bd"/>
</dbReference>
<dbReference type="PANTHER" id="PTHR19241">
    <property type="entry name" value="ATP-BINDING CASSETTE TRANSPORTER"/>
    <property type="match status" value="1"/>
</dbReference>
<keyword evidence="3 7" id="KW-0812">Transmembrane</keyword>
<evidence type="ECO:0000256" key="5">
    <source>
        <dbReference type="ARBA" id="ARBA00023136"/>
    </source>
</evidence>
<feature type="transmembrane region" description="Helical" evidence="7">
    <location>
        <begin position="684"/>
        <end position="702"/>
    </location>
</feature>
<feature type="region of interest" description="Disordered" evidence="6">
    <location>
        <begin position="1"/>
        <end position="20"/>
    </location>
</feature>
<reference evidence="10 11" key="1">
    <citation type="submission" date="2018-08" db="EMBL/GenBank/DDBJ databases">
        <title>Genomic investigation of the strawberry pathogen Phytophthora fragariae indicates pathogenicity is determined by transcriptional variation in three key races.</title>
        <authorList>
            <person name="Adams T.M."/>
            <person name="Armitage A.D."/>
            <person name="Sobczyk M.K."/>
            <person name="Bates H.J."/>
            <person name="Dunwell J.M."/>
            <person name="Nellist C.F."/>
            <person name="Harrison R.J."/>
        </authorList>
    </citation>
    <scope>NUCLEOTIDE SEQUENCE [LARGE SCALE GENOMIC DNA]</scope>
    <source>
        <strain evidence="10 11">NOV-71</strain>
    </source>
</reference>
<feature type="domain" description="ABC-2 type transporter transmembrane" evidence="9">
    <location>
        <begin position="139"/>
        <end position="341"/>
    </location>
</feature>
<proteinExistence type="predicted"/>
<feature type="domain" description="ABC-2 type transporter transmembrane" evidence="9">
    <location>
        <begin position="553"/>
        <end position="764"/>
    </location>
</feature>
<feature type="transmembrane region" description="Helical" evidence="7">
    <location>
        <begin position="367"/>
        <end position="389"/>
    </location>
</feature>
<dbReference type="EMBL" id="QXFZ01001290">
    <property type="protein sequence ID" value="KAE9093231.1"/>
    <property type="molecule type" value="Genomic_DNA"/>
</dbReference>
<feature type="transmembrane region" description="Helical" evidence="7">
    <location>
        <begin position="155"/>
        <end position="176"/>
    </location>
</feature>
<keyword evidence="4 7" id="KW-1133">Transmembrane helix</keyword>
<dbReference type="Proteomes" id="UP000441208">
    <property type="component" value="Unassembled WGS sequence"/>
</dbReference>
<dbReference type="InterPro" id="IPR027417">
    <property type="entry name" value="P-loop_NTPase"/>
</dbReference>
<evidence type="ECO:0000259" key="8">
    <source>
        <dbReference type="Pfam" id="PF00005"/>
    </source>
</evidence>
<accession>A0A6A3RGV7</accession>
<dbReference type="AlphaFoldDB" id="A0A6A3RGV7"/>
<feature type="transmembrane region" description="Helical" evidence="7">
    <location>
        <begin position="220"/>
        <end position="251"/>
    </location>
</feature>
<dbReference type="Pfam" id="PF01061">
    <property type="entry name" value="ABC2_membrane"/>
    <property type="match status" value="2"/>
</dbReference>
<feature type="transmembrane region" description="Helical" evidence="7">
    <location>
        <begin position="646"/>
        <end position="672"/>
    </location>
</feature>
<evidence type="ECO:0000256" key="2">
    <source>
        <dbReference type="ARBA" id="ARBA00022448"/>
    </source>
</evidence>
<evidence type="ECO:0000313" key="10">
    <source>
        <dbReference type="EMBL" id="KAE9093231.1"/>
    </source>
</evidence>